<keyword evidence="6 7" id="KW-0472">Membrane</keyword>
<accession>A0A1G5RZC0</accession>
<dbReference type="InterPro" id="IPR035906">
    <property type="entry name" value="MetI-like_sf"/>
</dbReference>
<dbReference type="PROSITE" id="PS50928">
    <property type="entry name" value="ABC_TM1"/>
    <property type="match status" value="1"/>
</dbReference>
<evidence type="ECO:0000313" key="9">
    <source>
        <dbReference type="EMBL" id="SCZ79464.1"/>
    </source>
</evidence>
<feature type="transmembrane region" description="Helical" evidence="7">
    <location>
        <begin position="132"/>
        <end position="150"/>
    </location>
</feature>
<dbReference type="SUPFAM" id="SSF161098">
    <property type="entry name" value="MetI-like"/>
    <property type="match status" value="1"/>
</dbReference>
<comment type="similarity">
    <text evidence="7">Belongs to the binding-protein-dependent transport system permease family.</text>
</comment>
<dbReference type="PANTHER" id="PTHR30151:SF0">
    <property type="entry name" value="ABC TRANSPORTER PERMEASE PROTEIN MJ0413-RELATED"/>
    <property type="match status" value="1"/>
</dbReference>
<name>A0A1G5RZC0_9FIRM</name>
<evidence type="ECO:0000313" key="10">
    <source>
        <dbReference type="Proteomes" id="UP000199208"/>
    </source>
</evidence>
<keyword evidence="5 7" id="KW-1133">Transmembrane helix</keyword>
<protein>
    <submittedName>
        <fullName evidence="9">NitT/TauT family transport system permease protein</fullName>
    </submittedName>
</protein>
<reference evidence="9 10" key="1">
    <citation type="submission" date="2016-10" db="EMBL/GenBank/DDBJ databases">
        <authorList>
            <person name="de Groot N.N."/>
        </authorList>
    </citation>
    <scope>NUCLEOTIDE SEQUENCE [LARGE SCALE GENOMIC DNA]</scope>
    <source>
        <strain evidence="9 10">DSM 2784</strain>
    </source>
</reference>
<dbReference type="PANTHER" id="PTHR30151">
    <property type="entry name" value="ALKANE SULFONATE ABC TRANSPORTER-RELATED, MEMBRANE SUBUNIT"/>
    <property type="match status" value="1"/>
</dbReference>
<feature type="transmembrane region" description="Helical" evidence="7">
    <location>
        <begin position="68"/>
        <end position="94"/>
    </location>
</feature>
<feature type="transmembrane region" description="Helical" evidence="7">
    <location>
        <begin position="229"/>
        <end position="251"/>
    </location>
</feature>
<sequence length="260" mass="28959">MIEDKGDQLEMKQNILKNNLLHLLPITLFLVLWEIAGQTAQTPLFPPLSKVIEAFGSLLRNGMFLKGIVASFGRVLIGYILGSSAGLFVGIIMGVNKTAERSLRPLISILFPIPTLGWLPLLMLWIGINEALPVALIFICAFFPVSYNTLTGIKEVKEEYIKAARTLGASSWYTLWHVILPMASPNIFTGLRLESGMVWRTVIAAEMFAIPTGIGALLMNAESLIRVDVIMVCLVVLSIMCSTFERFFLWLERRTTGAWR</sequence>
<feature type="transmembrane region" description="Helical" evidence="7">
    <location>
        <begin position="106"/>
        <end position="126"/>
    </location>
</feature>
<gene>
    <name evidence="9" type="ORF">SAMN03080599_01775</name>
</gene>
<dbReference type="Pfam" id="PF00528">
    <property type="entry name" value="BPD_transp_1"/>
    <property type="match status" value="1"/>
</dbReference>
<feature type="transmembrane region" description="Helical" evidence="7">
    <location>
        <begin position="20"/>
        <end position="40"/>
    </location>
</feature>
<dbReference type="EMBL" id="FMWL01000007">
    <property type="protein sequence ID" value="SCZ79464.1"/>
    <property type="molecule type" value="Genomic_DNA"/>
</dbReference>
<dbReference type="Proteomes" id="UP000199208">
    <property type="component" value="Unassembled WGS sequence"/>
</dbReference>
<dbReference type="STRING" id="1120920.SAMN03080599_01775"/>
<feature type="transmembrane region" description="Helical" evidence="7">
    <location>
        <begin position="197"/>
        <end position="217"/>
    </location>
</feature>
<evidence type="ECO:0000256" key="4">
    <source>
        <dbReference type="ARBA" id="ARBA00022692"/>
    </source>
</evidence>
<evidence type="ECO:0000256" key="1">
    <source>
        <dbReference type="ARBA" id="ARBA00004651"/>
    </source>
</evidence>
<keyword evidence="10" id="KW-1185">Reference proteome</keyword>
<dbReference type="GO" id="GO:0005886">
    <property type="term" value="C:plasma membrane"/>
    <property type="evidence" value="ECO:0007669"/>
    <property type="project" value="UniProtKB-SubCell"/>
</dbReference>
<evidence type="ECO:0000256" key="3">
    <source>
        <dbReference type="ARBA" id="ARBA00022475"/>
    </source>
</evidence>
<organism evidence="9 10">
    <name type="scientific">Acidaminobacter hydrogenoformans DSM 2784</name>
    <dbReference type="NCBI Taxonomy" id="1120920"/>
    <lineage>
        <taxon>Bacteria</taxon>
        <taxon>Bacillati</taxon>
        <taxon>Bacillota</taxon>
        <taxon>Clostridia</taxon>
        <taxon>Peptostreptococcales</taxon>
        <taxon>Acidaminobacteraceae</taxon>
        <taxon>Acidaminobacter</taxon>
    </lineage>
</organism>
<evidence type="ECO:0000256" key="2">
    <source>
        <dbReference type="ARBA" id="ARBA00022448"/>
    </source>
</evidence>
<dbReference type="InterPro" id="IPR000515">
    <property type="entry name" value="MetI-like"/>
</dbReference>
<feature type="domain" description="ABC transmembrane type-1" evidence="8">
    <location>
        <begin position="68"/>
        <end position="245"/>
    </location>
</feature>
<dbReference type="GO" id="GO:0042918">
    <property type="term" value="P:alkanesulfonate transmembrane transport"/>
    <property type="evidence" value="ECO:0007669"/>
    <property type="project" value="UniProtKB-ARBA"/>
</dbReference>
<comment type="subcellular location">
    <subcellularLocation>
        <location evidence="1 7">Cell membrane</location>
        <topology evidence="1 7">Multi-pass membrane protein</topology>
    </subcellularLocation>
</comment>
<evidence type="ECO:0000256" key="5">
    <source>
        <dbReference type="ARBA" id="ARBA00022989"/>
    </source>
</evidence>
<dbReference type="CDD" id="cd06261">
    <property type="entry name" value="TM_PBP2"/>
    <property type="match status" value="1"/>
</dbReference>
<evidence type="ECO:0000256" key="7">
    <source>
        <dbReference type="RuleBase" id="RU363032"/>
    </source>
</evidence>
<evidence type="ECO:0000259" key="8">
    <source>
        <dbReference type="PROSITE" id="PS50928"/>
    </source>
</evidence>
<keyword evidence="4 7" id="KW-0812">Transmembrane</keyword>
<dbReference type="FunFam" id="1.10.3720.10:FF:000003">
    <property type="entry name" value="Aliphatic sulfonate ABC transporter permease"/>
    <property type="match status" value="1"/>
</dbReference>
<dbReference type="AlphaFoldDB" id="A0A1G5RZC0"/>
<keyword evidence="2 7" id="KW-0813">Transport</keyword>
<keyword evidence="3" id="KW-1003">Cell membrane</keyword>
<dbReference type="Gene3D" id="1.10.3720.10">
    <property type="entry name" value="MetI-like"/>
    <property type="match status" value="1"/>
</dbReference>
<proteinExistence type="inferred from homology"/>
<evidence type="ECO:0000256" key="6">
    <source>
        <dbReference type="ARBA" id="ARBA00023136"/>
    </source>
</evidence>